<sequence length="129" mass="14880">MKLETEKYDMEQKEQRQAYDLKELAEREKQVKKQRALKKGLDPTEAEGKHPPKIATSSKFDRRVDLRSYDERRQLYRKKIEPPPDINREGKVWKPPGYDGPEDEPAAPPAAEEEPAPAPEEPAPMDVEA</sequence>
<feature type="compositionally biased region" description="Basic and acidic residues" evidence="1">
    <location>
        <begin position="1"/>
        <end position="31"/>
    </location>
</feature>
<dbReference type="Gene3D" id="1.20.5.350">
    <property type="match status" value="1"/>
</dbReference>
<dbReference type="Proteomes" id="UP000695022">
    <property type="component" value="Unplaced"/>
</dbReference>
<reference evidence="3" key="1">
    <citation type="submission" date="2025-08" db="UniProtKB">
        <authorList>
            <consortium name="RefSeq"/>
        </authorList>
    </citation>
    <scope>IDENTIFICATION</scope>
</reference>
<accession>A0ABM1E763</accession>
<feature type="compositionally biased region" description="Basic and acidic residues" evidence="1">
    <location>
        <begin position="59"/>
        <end position="92"/>
    </location>
</feature>
<evidence type="ECO:0000313" key="3">
    <source>
        <dbReference type="RefSeq" id="XP_014668034.1"/>
    </source>
</evidence>
<evidence type="ECO:0000313" key="2">
    <source>
        <dbReference type="Proteomes" id="UP000695022"/>
    </source>
</evidence>
<proteinExistence type="predicted"/>
<dbReference type="RefSeq" id="XP_014668034.1">
    <property type="nucleotide sequence ID" value="XM_014812548.1"/>
</dbReference>
<name>A0ABM1E763_PRICU</name>
<organism evidence="2 3">
    <name type="scientific">Priapulus caudatus</name>
    <name type="common">Priapulid worm</name>
    <dbReference type="NCBI Taxonomy" id="37621"/>
    <lineage>
        <taxon>Eukaryota</taxon>
        <taxon>Metazoa</taxon>
        <taxon>Ecdysozoa</taxon>
        <taxon>Scalidophora</taxon>
        <taxon>Priapulida</taxon>
        <taxon>Priapulimorpha</taxon>
        <taxon>Priapulimorphida</taxon>
        <taxon>Priapulidae</taxon>
        <taxon>Priapulus</taxon>
    </lineage>
</organism>
<dbReference type="InterPro" id="IPR038077">
    <property type="entry name" value="Troponin_sf"/>
</dbReference>
<feature type="region of interest" description="Disordered" evidence="1">
    <location>
        <begin position="1"/>
        <end position="129"/>
    </location>
</feature>
<protein>
    <submittedName>
        <fullName evidence="3">Troponin T-like isoform X3</fullName>
    </submittedName>
</protein>
<evidence type="ECO:0000256" key="1">
    <source>
        <dbReference type="SAM" id="MobiDB-lite"/>
    </source>
</evidence>
<gene>
    <name evidence="3" type="primary">LOC106809465</name>
</gene>
<feature type="compositionally biased region" description="Basic and acidic residues" evidence="1">
    <location>
        <begin position="39"/>
        <end position="50"/>
    </location>
</feature>
<dbReference type="SUPFAM" id="SSF90250">
    <property type="entry name" value="Troponin coil-coiled subunits"/>
    <property type="match status" value="1"/>
</dbReference>
<keyword evidence="2" id="KW-1185">Reference proteome</keyword>
<feature type="compositionally biased region" description="Acidic residues" evidence="1">
    <location>
        <begin position="100"/>
        <end position="115"/>
    </location>
</feature>
<dbReference type="GeneID" id="106809465"/>